<dbReference type="Gene3D" id="3.30.230.100">
    <property type="match status" value="1"/>
</dbReference>
<name>A0ABR4AQT8_9LECA</name>
<dbReference type="Pfam" id="PF16093">
    <property type="entry name" value="PAC4"/>
    <property type="match status" value="1"/>
</dbReference>
<accession>A0ABR4AQT8</accession>
<evidence type="ECO:0000313" key="1">
    <source>
        <dbReference type="EMBL" id="KAL2048087.1"/>
    </source>
</evidence>
<evidence type="ECO:0000313" key="2">
    <source>
        <dbReference type="Proteomes" id="UP001590951"/>
    </source>
</evidence>
<dbReference type="Proteomes" id="UP001590951">
    <property type="component" value="Unassembled WGS sequence"/>
</dbReference>
<reference evidence="1 2" key="1">
    <citation type="submission" date="2024-09" db="EMBL/GenBank/DDBJ databases">
        <title>Rethinking Asexuality: The Enigmatic Case of Functional Sexual Genes in Lepraria (Stereocaulaceae).</title>
        <authorList>
            <person name="Doellman M."/>
            <person name="Sun Y."/>
            <person name="Barcenas-Pena A."/>
            <person name="Lumbsch H.T."/>
            <person name="Grewe F."/>
        </authorList>
    </citation>
    <scope>NUCLEOTIDE SEQUENCE [LARGE SCALE GENOMIC DNA]</scope>
    <source>
        <strain evidence="1 2">Grewe 0041</strain>
    </source>
</reference>
<gene>
    <name evidence="1" type="ORF">ABVK25_011072</name>
</gene>
<keyword evidence="2" id="KW-1185">Reference proteome</keyword>
<dbReference type="InterPro" id="IPR032157">
    <property type="entry name" value="PAC4"/>
</dbReference>
<organism evidence="1 2">
    <name type="scientific">Lepraria finkii</name>
    <dbReference type="NCBI Taxonomy" id="1340010"/>
    <lineage>
        <taxon>Eukaryota</taxon>
        <taxon>Fungi</taxon>
        <taxon>Dikarya</taxon>
        <taxon>Ascomycota</taxon>
        <taxon>Pezizomycotina</taxon>
        <taxon>Lecanoromycetes</taxon>
        <taxon>OSLEUM clade</taxon>
        <taxon>Lecanoromycetidae</taxon>
        <taxon>Lecanorales</taxon>
        <taxon>Lecanorineae</taxon>
        <taxon>Stereocaulaceae</taxon>
        <taxon>Lepraria</taxon>
    </lineage>
</organism>
<sequence length="76" mass="8136">MPNRFQPTEALSTPLYAVPGSIDFTTRVAKILARKTGKPSYVGSSAVFGNYGIEEEMAGLRAVVEGVMSILDEGKD</sequence>
<comment type="caution">
    <text evidence="1">The sequence shown here is derived from an EMBL/GenBank/DDBJ whole genome shotgun (WGS) entry which is preliminary data.</text>
</comment>
<protein>
    <submittedName>
        <fullName evidence="1">Uncharacterized protein</fullName>
    </submittedName>
</protein>
<proteinExistence type="predicted"/>
<dbReference type="EMBL" id="JBHFEH010000083">
    <property type="protein sequence ID" value="KAL2048087.1"/>
    <property type="molecule type" value="Genomic_DNA"/>
</dbReference>